<evidence type="ECO:0000256" key="6">
    <source>
        <dbReference type="ARBA" id="ARBA00023136"/>
    </source>
</evidence>
<dbReference type="RefSeq" id="WP_347308947.1">
    <property type="nucleotide sequence ID" value="NZ_JBAJEX010000011.1"/>
</dbReference>
<dbReference type="EMBL" id="JBAJEX010000011">
    <property type="protein sequence ID" value="MEO1767837.1"/>
    <property type="molecule type" value="Genomic_DNA"/>
</dbReference>
<feature type="transmembrane region" description="Helical" evidence="7">
    <location>
        <begin position="67"/>
        <end position="91"/>
    </location>
</feature>
<keyword evidence="5 7" id="KW-1133">Transmembrane helix</keyword>
<evidence type="ECO:0000256" key="2">
    <source>
        <dbReference type="ARBA" id="ARBA00009784"/>
    </source>
</evidence>
<keyword evidence="9" id="KW-1185">Reference proteome</keyword>
<dbReference type="Pfam" id="PF01914">
    <property type="entry name" value="MarC"/>
    <property type="match status" value="1"/>
</dbReference>
<feature type="transmembrane region" description="Helical" evidence="7">
    <location>
        <begin position="42"/>
        <end position="61"/>
    </location>
</feature>
<evidence type="ECO:0000256" key="5">
    <source>
        <dbReference type="ARBA" id="ARBA00022989"/>
    </source>
</evidence>
<comment type="caution">
    <text evidence="8">The sequence shown here is derived from an EMBL/GenBank/DDBJ whole genome shotgun (WGS) entry which is preliminary data.</text>
</comment>
<name>A0ABV0EGP4_9BURK</name>
<sequence length="212" mass="22843">MHEWQQLFKITVALLAIVNPFGGIPVFIGATQGWRPRERARTARTVALTVFCVLTLAAFTGDRLLDFFNVSIGSFMVGGGILILLLAISMLQAKESPIRQTPEEAVEVIDRQAVGVVPLGVPLLAGPGAISSVIIAAHQFRQGDFLGHIMLLLPILAVTLVVWAVFLLGSRIARRLGRTGLNIVTRLMGLVLAAMAVETIARGLMELFPKLA</sequence>
<evidence type="ECO:0000256" key="3">
    <source>
        <dbReference type="ARBA" id="ARBA00022475"/>
    </source>
</evidence>
<dbReference type="NCBIfam" id="TIGR00427">
    <property type="entry name" value="NAAT family transporter"/>
    <property type="match status" value="1"/>
</dbReference>
<keyword evidence="6 7" id="KW-0472">Membrane</keyword>
<feature type="transmembrane region" description="Helical" evidence="7">
    <location>
        <begin position="6"/>
        <end position="30"/>
    </location>
</feature>
<dbReference type="PANTHER" id="PTHR33508">
    <property type="entry name" value="UPF0056 MEMBRANE PROTEIN YHCE"/>
    <property type="match status" value="1"/>
</dbReference>
<reference evidence="8 9" key="1">
    <citation type="submission" date="2024-02" db="EMBL/GenBank/DDBJ databases">
        <title>New thermophilic sulfur-oxidizing bacteria from a hot springs of the Uzon caldera (Kamchatka, Russia).</title>
        <authorList>
            <person name="Dukat A.M."/>
            <person name="Elcheninov A.G."/>
            <person name="Frolov E.N."/>
        </authorList>
    </citation>
    <scope>NUCLEOTIDE SEQUENCE [LARGE SCALE GENOMIC DNA]</scope>
    <source>
        <strain evidence="8 9">AK1</strain>
    </source>
</reference>
<comment type="subcellular location">
    <subcellularLocation>
        <location evidence="1 7">Cell membrane</location>
        <topology evidence="1 7">Multi-pass membrane protein</topology>
    </subcellularLocation>
</comment>
<protein>
    <recommendedName>
        <fullName evidence="7">UPF0056 membrane protein</fullName>
    </recommendedName>
</protein>
<dbReference type="Proteomes" id="UP001482231">
    <property type="component" value="Unassembled WGS sequence"/>
</dbReference>
<dbReference type="InterPro" id="IPR002771">
    <property type="entry name" value="Multi_antbiot-R_MarC"/>
</dbReference>
<comment type="similarity">
    <text evidence="2 7">Belongs to the UPF0056 (MarC) family.</text>
</comment>
<evidence type="ECO:0000256" key="7">
    <source>
        <dbReference type="RuleBase" id="RU362048"/>
    </source>
</evidence>
<evidence type="ECO:0000313" key="8">
    <source>
        <dbReference type="EMBL" id="MEO1767837.1"/>
    </source>
</evidence>
<evidence type="ECO:0000256" key="1">
    <source>
        <dbReference type="ARBA" id="ARBA00004651"/>
    </source>
</evidence>
<accession>A0ABV0EGP4</accession>
<gene>
    <name evidence="8" type="ORF">V6E02_11510</name>
</gene>
<feature type="transmembrane region" description="Helical" evidence="7">
    <location>
        <begin position="112"/>
        <end position="137"/>
    </location>
</feature>
<dbReference type="PANTHER" id="PTHR33508:SF1">
    <property type="entry name" value="UPF0056 MEMBRANE PROTEIN YHCE"/>
    <property type="match status" value="1"/>
</dbReference>
<feature type="transmembrane region" description="Helical" evidence="7">
    <location>
        <begin position="149"/>
        <end position="169"/>
    </location>
</feature>
<evidence type="ECO:0000313" key="9">
    <source>
        <dbReference type="Proteomes" id="UP001482231"/>
    </source>
</evidence>
<keyword evidence="3" id="KW-1003">Cell membrane</keyword>
<feature type="transmembrane region" description="Helical" evidence="7">
    <location>
        <begin position="181"/>
        <end position="201"/>
    </location>
</feature>
<proteinExistence type="inferred from homology"/>
<keyword evidence="4 7" id="KW-0812">Transmembrane</keyword>
<evidence type="ECO:0000256" key="4">
    <source>
        <dbReference type="ARBA" id="ARBA00022692"/>
    </source>
</evidence>
<organism evidence="8 9">
    <name type="scientific">Thiobacter aerophilum</name>
    <dbReference type="NCBI Taxonomy" id="3121275"/>
    <lineage>
        <taxon>Bacteria</taxon>
        <taxon>Pseudomonadati</taxon>
        <taxon>Pseudomonadota</taxon>
        <taxon>Betaproteobacteria</taxon>
        <taxon>Burkholderiales</taxon>
        <taxon>Thiobacteraceae</taxon>
        <taxon>Thiobacter</taxon>
    </lineage>
</organism>